<gene>
    <name evidence="2" type="ORF">ACCI49_15800</name>
</gene>
<reference evidence="2 3" key="1">
    <citation type="submission" date="2024-08" db="EMBL/GenBank/DDBJ databases">
        <authorList>
            <person name="Ishaq N."/>
        </authorList>
    </citation>
    <scope>NUCLEOTIDE SEQUENCE [LARGE SCALE GENOMIC DNA]</scope>
    <source>
        <strain evidence="2 3">DSM 18651</strain>
    </source>
</reference>
<keyword evidence="3" id="KW-1185">Reference proteome</keyword>
<protein>
    <submittedName>
        <fullName evidence="2">DUF1080 domain-containing protein</fullName>
    </submittedName>
</protein>
<accession>A0ABV4P284</accession>
<organism evidence="2 3">
    <name type="scientific">Microbulbifer epialgicus</name>
    <dbReference type="NCBI Taxonomy" id="393907"/>
    <lineage>
        <taxon>Bacteria</taxon>
        <taxon>Pseudomonadati</taxon>
        <taxon>Pseudomonadota</taxon>
        <taxon>Gammaproteobacteria</taxon>
        <taxon>Cellvibrionales</taxon>
        <taxon>Microbulbiferaceae</taxon>
        <taxon>Microbulbifer</taxon>
    </lineage>
</organism>
<evidence type="ECO:0000313" key="2">
    <source>
        <dbReference type="EMBL" id="MFA0812377.1"/>
    </source>
</evidence>
<name>A0ABV4P284_9GAMM</name>
<evidence type="ECO:0000313" key="3">
    <source>
        <dbReference type="Proteomes" id="UP001569428"/>
    </source>
</evidence>
<dbReference type="Pfam" id="PF06439">
    <property type="entry name" value="3keto-disac_hyd"/>
    <property type="match status" value="1"/>
</dbReference>
<dbReference type="RefSeq" id="WP_371840042.1">
    <property type="nucleotide sequence ID" value="NZ_JBGMEK010000039.1"/>
</dbReference>
<evidence type="ECO:0000259" key="1">
    <source>
        <dbReference type="Pfam" id="PF06439"/>
    </source>
</evidence>
<dbReference type="EMBL" id="JBGMEK010000039">
    <property type="protein sequence ID" value="MFA0812377.1"/>
    <property type="molecule type" value="Genomic_DNA"/>
</dbReference>
<sequence>MKNFTETSPSTSLLAAAALLLSIGGCEQVPDKVDMQADHQWRYLFDGETLQGWTGTNGSHVGEAWQVIDGNLVLTSGGAGDIVTADQFADFELELEWKISEGGNSGIMYRVAGGKAPVWMTGMEYQVLDNSAFPDLEKLSHSAGSVFDMYAPSEDEVKPAGEFNKTRIRVEDGRVEHWLNDSMVVSYELWSEDWDKRLAKSKFSAYPGFARSERGFIALQDHGDKVWYRNIRIREL</sequence>
<proteinExistence type="predicted"/>
<dbReference type="Gene3D" id="2.60.120.560">
    <property type="entry name" value="Exo-inulinase, domain 1"/>
    <property type="match status" value="1"/>
</dbReference>
<feature type="domain" description="3-keto-alpha-glucoside-1,2-lyase/3-keto-2-hydroxy-glucal hydratase" evidence="1">
    <location>
        <begin position="40"/>
        <end position="234"/>
    </location>
</feature>
<comment type="caution">
    <text evidence="2">The sequence shown here is derived from an EMBL/GenBank/DDBJ whole genome shotgun (WGS) entry which is preliminary data.</text>
</comment>
<dbReference type="InterPro" id="IPR010496">
    <property type="entry name" value="AL/BT2_dom"/>
</dbReference>
<dbReference type="PROSITE" id="PS51257">
    <property type="entry name" value="PROKAR_LIPOPROTEIN"/>
    <property type="match status" value="1"/>
</dbReference>
<dbReference type="Proteomes" id="UP001569428">
    <property type="component" value="Unassembled WGS sequence"/>
</dbReference>